<dbReference type="InterPro" id="IPR023614">
    <property type="entry name" value="Porin_dom_sf"/>
</dbReference>
<gene>
    <name evidence="3" type="ORF">F7D14_18850</name>
</gene>
<dbReference type="Proteomes" id="UP000422569">
    <property type="component" value="Chromosome"/>
</dbReference>
<feature type="signal peptide" evidence="2">
    <location>
        <begin position="1"/>
        <end position="26"/>
    </location>
</feature>
<sequence length="604" mass="64530">MTFRLKKRVLATSAICALMTATAAQAAADAGAIEARLRALELEIAKLRKEARDAKAQAAAASNAASKATNVANAAHSKSDPHAPPPPPPVFVSFRNGIFVETEDKAYSFKVGGRMQFDGGGITEPLNGFSNQVGVRQVRLEVEGKAAKVWFYKLQYDFSGTPQVTGNNQVVSGIRDFFFGIQHPAMTLPWSTDPIFIMVGNQFEPFTMEFTASSRFRSFIERAMAVEGIGASRHIGLAAGAYGDNWSAKAGVFSTSPEDASLNPGQNTPSTWGVPKPAGWVSTGGAQYVELTGRATYAPIKDEHNLLHIGASGRYHSPNDATGLSDDRVLRIGNRLRSEATVLGQGLLGTPDLSCGSYTLGGFFGGIPTTSAAGHCVRDVTSYGVELAAAHGPFDMQAEYIATDYHRNMDKILQARASGVYAPGGASQHFGGYYVYGHYWLTGDERATAYTTSDKAGANFVEPKIKNPVSAGGFGAFSLVARYSAINLNSGPYSGTGLANMMAWATYVQPNPVNQAVIANSGVYGGRQENVTAGFDWYPDKGIHLQFNWTHVLHASAPLNDYQLGALAVYGGAPFPAGLLPGRQGFYMNGSHPDLFEARAQVYW</sequence>
<dbReference type="Gene3D" id="2.40.160.10">
    <property type="entry name" value="Porin"/>
    <property type="match status" value="1"/>
</dbReference>
<feature type="coiled-coil region" evidence="1">
    <location>
        <begin position="23"/>
        <end position="64"/>
    </location>
</feature>
<keyword evidence="4" id="KW-1185">Reference proteome</keyword>
<evidence type="ECO:0000256" key="2">
    <source>
        <dbReference type="SAM" id="SignalP"/>
    </source>
</evidence>
<accession>A0A6B8M9I8</accession>
<keyword evidence="1" id="KW-0175">Coiled coil</keyword>
<organism evidence="3 4">
    <name type="scientific">Methylocystis parvus</name>
    <dbReference type="NCBI Taxonomy" id="134"/>
    <lineage>
        <taxon>Bacteria</taxon>
        <taxon>Pseudomonadati</taxon>
        <taxon>Pseudomonadota</taxon>
        <taxon>Alphaproteobacteria</taxon>
        <taxon>Hyphomicrobiales</taxon>
        <taxon>Methylocystaceae</taxon>
        <taxon>Methylocystis</taxon>
    </lineage>
</organism>
<keyword evidence="2" id="KW-0732">Signal</keyword>
<evidence type="ECO:0000313" key="3">
    <source>
        <dbReference type="EMBL" id="QGM99336.1"/>
    </source>
</evidence>
<name>A0A6B8M9I8_9HYPH</name>
<dbReference type="AlphaFoldDB" id="A0A6B8M9I8"/>
<evidence type="ECO:0000256" key="1">
    <source>
        <dbReference type="SAM" id="Coils"/>
    </source>
</evidence>
<protein>
    <submittedName>
        <fullName evidence="3">Carbohydrate porin</fullName>
    </submittedName>
</protein>
<dbReference type="KEGG" id="mpar:F7D14_18850"/>
<dbReference type="InterPro" id="IPR010870">
    <property type="entry name" value="Porin_O/P"/>
</dbReference>
<proteinExistence type="predicted"/>
<feature type="chain" id="PRO_5025491555" evidence="2">
    <location>
        <begin position="27"/>
        <end position="604"/>
    </location>
</feature>
<dbReference type="Pfam" id="PF07396">
    <property type="entry name" value="Porin_O_P"/>
    <property type="match status" value="2"/>
</dbReference>
<evidence type="ECO:0000313" key="4">
    <source>
        <dbReference type="Proteomes" id="UP000422569"/>
    </source>
</evidence>
<dbReference type="EMBL" id="CP044331">
    <property type="protein sequence ID" value="QGM99336.1"/>
    <property type="molecule type" value="Genomic_DNA"/>
</dbReference>
<reference evidence="3 4" key="1">
    <citation type="submission" date="2019-09" db="EMBL/GenBank/DDBJ databases">
        <title>Isolation and complete genome sequencing of Methylocystis species.</title>
        <authorList>
            <person name="Rumah B.L."/>
            <person name="Stead C.E."/>
            <person name="Stevens B.C."/>
            <person name="Minton N.P."/>
            <person name="Grosse-Honebrink A."/>
            <person name="Zhang Y."/>
        </authorList>
    </citation>
    <scope>NUCLEOTIDE SEQUENCE [LARGE SCALE GENOMIC DNA]</scope>
    <source>
        <strain evidence="3 4">BRCS2</strain>
    </source>
</reference>